<dbReference type="EMBL" id="JAZHFV010000005">
    <property type="protein sequence ID" value="MEX4008756.1"/>
    <property type="molecule type" value="Genomic_DNA"/>
</dbReference>
<comment type="caution">
    <text evidence="4">The sequence shown here is derived from an EMBL/GenBank/DDBJ whole genome shotgun (WGS) entry which is preliminary data.</text>
</comment>
<name>A0ABV3WWT1_9HYPH</name>
<dbReference type="InterPro" id="IPR011033">
    <property type="entry name" value="PRC_barrel-like_sf"/>
</dbReference>
<evidence type="ECO:0000256" key="1">
    <source>
        <dbReference type="SAM" id="MobiDB-lite"/>
    </source>
</evidence>
<sequence>MIRNLLATTAIATLIATGAAVAQTTAPSADAPMEAAPQPQVKHAEGHLASNLIGETVYNGSGEGAENIGEVKDLVLDSEGNIQAIVVGVGGFLGIGEKQVALQYDLVEWTEMDGEEYIVVETTREALEAQQEFDLAAYEMQPADAEVGNTQPATAEDLAAAPVAEDEAGMTDDTAAPADDMAAAPAPAEDDMAATEEAAPADDMAATEEAAPADDMAASEEAAPAGEETAAAPADDTMTETDETQTSAIDRSSLNEVQVGDISADDFVGTTVYGANDENIGEIGDIILSDDGQVEAVIIDVGGFLGIGEKEVAVSMDNLAFLTDADGEYYLYTTFTQEQLEAQAAYDEGSFAENRDDQLLTVQ</sequence>
<organism evidence="4 5">
    <name type="scientific">Neoaquamicrobium sediminum</name>
    <dbReference type="NCBI Taxonomy" id="1849104"/>
    <lineage>
        <taxon>Bacteria</taxon>
        <taxon>Pseudomonadati</taxon>
        <taxon>Pseudomonadota</taxon>
        <taxon>Alphaproteobacteria</taxon>
        <taxon>Hyphomicrobiales</taxon>
        <taxon>Phyllobacteriaceae</taxon>
        <taxon>Neoaquamicrobium</taxon>
    </lineage>
</organism>
<evidence type="ECO:0000313" key="4">
    <source>
        <dbReference type="EMBL" id="MEX4008756.1"/>
    </source>
</evidence>
<keyword evidence="2" id="KW-0732">Signal</keyword>
<dbReference type="Proteomes" id="UP001559025">
    <property type="component" value="Unassembled WGS sequence"/>
</dbReference>
<feature type="domain" description="PRC-barrel" evidence="3">
    <location>
        <begin position="262"/>
        <end position="321"/>
    </location>
</feature>
<dbReference type="Gene3D" id="2.30.30.240">
    <property type="entry name" value="PRC-barrel domain"/>
    <property type="match status" value="2"/>
</dbReference>
<dbReference type="Pfam" id="PF05239">
    <property type="entry name" value="PRC"/>
    <property type="match status" value="2"/>
</dbReference>
<dbReference type="InterPro" id="IPR027275">
    <property type="entry name" value="PRC-brl_dom"/>
</dbReference>
<feature type="chain" id="PRO_5047537442" evidence="2">
    <location>
        <begin position="23"/>
        <end position="363"/>
    </location>
</feature>
<reference evidence="4 5" key="1">
    <citation type="submission" date="2024-01" db="EMBL/GenBank/DDBJ databases">
        <title>New evidence supports the origin of RcGTA from prophage.</title>
        <authorList>
            <person name="Xu Y."/>
            <person name="Liu B."/>
            <person name="Chen F."/>
        </authorList>
    </citation>
    <scope>NUCLEOTIDE SEQUENCE [LARGE SCALE GENOMIC DNA]</scope>
    <source>
        <strain evidence="4 5">CBW1107-2</strain>
    </source>
</reference>
<dbReference type="PANTHER" id="PTHR36505">
    <property type="entry name" value="BLR1072 PROTEIN"/>
    <property type="match status" value="1"/>
</dbReference>
<evidence type="ECO:0000259" key="3">
    <source>
        <dbReference type="Pfam" id="PF05239"/>
    </source>
</evidence>
<evidence type="ECO:0000256" key="2">
    <source>
        <dbReference type="SAM" id="SignalP"/>
    </source>
</evidence>
<feature type="signal peptide" evidence="2">
    <location>
        <begin position="1"/>
        <end position="22"/>
    </location>
</feature>
<protein>
    <submittedName>
        <fullName evidence="4">PRC-barrel domain-containing protein</fullName>
    </submittedName>
</protein>
<dbReference type="RefSeq" id="WP_368803741.1">
    <property type="nucleotide sequence ID" value="NZ_JAZHFV010000005.1"/>
</dbReference>
<accession>A0ABV3WWT1</accession>
<feature type="compositionally biased region" description="Polar residues" evidence="1">
    <location>
        <begin position="245"/>
        <end position="254"/>
    </location>
</feature>
<evidence type="ECO:0000313" key="5">
    <source>
        <dbReference type="Proteomes" id="UP001559025"/>
    </source>
</evidence>
<keyword evidence="5" id="KW-1185">Reference proteome</keyword>
<feature type="region of interest" description="Disordered" evidence="1">
    <location>
        <begin position="186"/>
        <end position="254"/>
    </location>
</feature>
<proteinExistence type="predicted"/>
<gene>
    <name evidence="4" type="ORF">V1479_15690</name>
</gene>
<feature type="compositionally biased region" description="Low complexity" evidence="1">
    <location>
        <begin position="195"/>
        <end position="236"/>
    </location>
</feature>
<dbReference type="SUPFAM" id="SSF50346">
    <property type="entry name" value="PRC-barrel domain"/>
    <property type="match status" value="2"/>
</dbReference>
<dbReference type="PANTHER" id="PTHR36505:SF1">
    <property type="entry name" value="BLR1072 PROTEIN"/>
    <property type="match status" value="1"/>
</dbReference>
<feature type="domain" description="PRC-barrel" evidence="3">
    <location>
        <begin position="47"/>
        <end position="125"/>
    </location>
</feature>